<dbReference type="EMBL" id="QKWP01000063">
    <property type="protein sequence ID" value="RIB28503.1"/>
    <property type="molecule type" value="Genomic_DNA"/>
</dbReference>
<organism evidence="6 7">
    <name type="scientific">Gigaspora rosea</name>
    <dbReference type="NCBI Taxonomy" id="44941"/>
    <lineage>
        <taxon>Eukaryota</taxon>
        <taxon>Fungi</taxon>
        <taxon>Fungi incertae sedis</taxon>
        <taxon>Mucoromycota</taxon>
        <taxon>Glomeromycotina</taxon>
        <taxon>Glomeromycetes</taxon>
        <taxon>Diversisporales</taxon>
        <taxon>Gigasporaceae</taxon>
        <taxon>Gigaspora</taxon>
    </lineage>
</organism>
<evidence type="ECO:0000256" key="2">
    <source>
        <dbReference type="ARBA" id="ARBA00022692"/>
    </source>
</evidence>
<dbReference type="AlphaFoldDB" id="A0A397W863"/>
<dbReference type="STRING" id="44941.A0A397W863"/>
<evidence type="ECO:0000256" key="3">
    <source>
        <dbReference type="ARBA" id="ARBA00022989"/>
    </source>
</evidence>
<dbReference type="PANTHER" id="PTHR11785">
    <property type="entry name" value="AMINO ACID TRANSPORTER"/>
    <property type="match status" value="1"/>
</dbReference>
<evidence type="ECO:0000256" key="4">
    <source>
        <dbReference type="ARBA" id="ARBA00023136"/>
    </source>
</evidence>
<proteinExistence type="predicted"/>
<dbReference type="PANTHER" id="PTHR11785:SF353">
    <property type="entry name" value="METHIONINE TRANSPORTER (EUROFUNG)"/>
    <property type="match status" value="1"/>
</dbReference>
<dbReference type="PIRSF" id="PIRSF006060">
    <property type="entry name" value="AA_transporter"/>
    <property type="match status" value="1"/>
</dbReference>
<dbReference type="OrthoDB" id="5982228at2759"/>
<reference evidence="6 7" key="1">
    <citation type="submission" date="2018-06" db="EMBL/GenBank/DDBJ databases">
        <title>Comparative genomics reveals the genomic features of Rhizophagus irregularis, R. cerebriforme, R. diaphanum and Gigaspora rosea, and their symbiotic lifestyle signature.</title>
        <authorList>
            <person name="Morin E."/>
            <person name="San Clemente H."/>
            <person name="Chen E.C.H."/>
            <person name="De La Providencia I."/>
            <person name="Hainaut M."/>
            <person name="Kuo A."/>
            <person name="Kohler A."/>
            <person name="Murat C."/>
            <person name="Tang N."/>
            <person name="Roy S."/>
            <person name="Loubradou J."/>
            <person name="Henrissat B."/>
            <person name="Grigoriev I.V."/>
            <person name="Corradi N."/>
            <person name="Roux C."/>
            <person name="Martin F.M."/>
        </authorList>
    </citation>
    <scope>NUCLEOTIDE SEQUENCE [LARGE SCALE GENOMIC DNA]</scope>
    <source>
        <strain evidence="6 7">DAOM 194757</strain>
    </source>
</reference>
<feature type="transmembrane region" description="Helical" evidence="5">
    <location>
        <begin position="156"/>
        <end position="177"/>
    </location>
</feature>
<evidence type="ECO:0000313" key="7">
    <source>
        <dbReference type="Proteomes" id="UP000266673"/>
    </source>
</evidence>
<comment type="caution">
    <text evidence="6">The sequence shown here is derived from an EMBL/GenBank/DDBJ whole genome shotgun (WGS) entry which is preliminary data.</text>
</comment>
<keyword evidence="3 5" id="KW-1133">Transmembrane helix</keyword>
<feature type="transmembrane region" description="Helical" evidence="5">
    <location>
        <begin position="276"/>
        <end position="300"/>
    </location>
</feature>
<feature type="transmembrane region" description="Helical" evidence="5">
    <location>
        <begin position="111"/>
        <end position="136"/>
    </location>
</feature>
<gene>
    <name evidence="6" type="ORF">C2G38_2059113</name>
</gene>
<feature type="transmembrane region" description="Helical" evidence="5">
    <location>
        <begin position="28"/>
        <end position="50"/>
    </location>
</feature>
<protein>
    <submittedName>
        <fullName evidence="6">Amino acid/polyamine transporter I</fullName>
    </submittedName>
</protein>
<keyword evidence="2 5" id="KW-0812">Transmembrane</keyword>
<feature type="transmembrane region" description="Helical" evidence="5">
    <location>
        <begin position="306"/>
        <end position="328"/>
    </location>
</feature>
<accession>A0A397W863</accession>
<feature type="transmembrane region" description="Helical" evidence="5">
    <location>
        <begin position="248"/>
        <end position="264"/>
    </location>
</feature>
<dbReference type="InterPro" id="IPR002293">
    <property type="entry name" value="AA/rel_permease1"/>
</dbReference>
<dbReference type="Gene3D" id="1.20.1740.10">
    <property type="entry name" value="Amino acid/polyamine transporter I"/>
    <property type="match status" value="1"/>
</dbReference>
<dbReference type="InterPro" id="IPR050598">
    <property type="entry name" value="AminoAcid_Transporter"/>
</dbReference>
<name>A0A397W863_9GLOM</name>
<dbReference type="GO" id="GO:0015179">
    <property type="term" value="F:L-amino acid transmembrane transporter activity"/>
    <property type="evidence" value="ECO:0007669"/>
    <property type="project" value="TreeGrafter"/>
</dbReference>
<keyword evidence="4 5" id="KW-0472">Membrane</keyword>
<dbReference type="Pfam" id="PF13520">
    <property type="entry name" value="AA_permease_2"/>
    <property type="match status" value="1"/>
</dbReference>
<evidence type="ECO:0000256" key="1">
    <source>
        <dbReference type="ARBA" id="ARBA00004141"/>
    </source>
</evidence>
<comment type="subcellular location">
    <subcellularLocation>
        <location evidence="1">Membrane</location>
        <topology evidence="1">Multi-pass membrane protein</topology>
    </subcellularLocation>
</comment>
<dbReference type="Proteomes" id="UP000266673">
    <property type="component" value="Unassembled WGS sequence"/>
</dbReference>
<feature type="transmembrane region" description="Helical" evidence="5">
    <location>
        <begin position="208"/>
        <end position="228"/>
    </location>
</feature>
<evidence type="ECO:0000256" key="5">
    <source>
        <dbReference type="SAM" id="Phobius"/>
    </source>
</evidence>
<evidence type="ECO:0000313" key="6">
    <source>
        <dbReference type="EMBL" id="RIB28503.1"/>
    </source>
</evidence>
<dbReference type="GO" id="GO:0016020">
    <property type="term" value="C:membrane"/>
    <property type="evidence" value="ECO:0007669"/>
    <property type="project" value="UniProtKB-SubCell"/>
</dbReference>
<keyword evidence="7" id="KW-1185">Reference proteome</keyword>
<sequence length="356" mass="40612">MIVSVTMLCIITLYQILSGRVSDIINHTLVIFKITTLLIISIIGIVKLGINHDHWNSIFDAPFDFGAYGSGLIKVLLTYEGWNNVNYLIEEFKPRSDNLEYPSVILKYSSLISVGITFLLCFFSNAAFITVVGYNVTDTPIPMRFGKELFGETGEILMSILVAISSFGCISALIFTYSRVIKYAAETGFMPRRISSWFTSYRKRSDTLCNQLSAQFFYCLILSFIFLIKTKYNISDNISDYFADASQYSAMIYHGASAYCLYILKKKLKNTNPRIFSIPIYMIIIYLIIIILIVFALFFPPGNGNLHYMIPYCISWTAGILGIIIWWIRDRKRSEVSNCEKNRTEESIGNKPSLRI</sequence>